<sequence length="94" mass="11262">MKISKYDLPNVTWHEVVSRLREVQHEQQICVNNTDLNELDISHRILRTTNYMVAMVNKNILPLKINTRLFGEWYYFSSQLQTTLVFLLFSKIFL</sequence>
<dbReference type="OrthoDB" id="6417029at2759"/>
<dbReference type="GO" id="GO:0005776">
    <property type="term" value="C:autophagosome"/>
    <property type="evidence" value="ECO:0007669"/>
    <property type="project" value="TreeGrafter"/>
</dbReference>
<dbReference type="EMBL" id="BGPR01038561">
    <property type="protein sequence ID" value="GBO14431.1"/>
    <property type="molecule type" value="Genomic_DNA"/>
</dbReference>
<dbReference type="InterPro" id="IPR007241">
    <property type="entry name" value="Autophagy-rel_prot_9"/>
</dbReference>
<dbReference type="GO" id="GO:0000422">
    <property type="term" value="P:autophagy of mitochondrion"/>
    <property type="evidence" value="ECO:0007669"/>
    <property type="project" value="TreeGrafter"/>
</dbReference>
<keyword evidence="6" id="KW-1133">Transmembrane helix</keyword>
<dbReference type="AlphaFoldDB" id="A0A4Y2UWY4"/>
<comment type="similarity">
    <text evidence="2 10">Belongs to the ATG9 family.</text>
</comment>
<evidence type="ECO:0000256" key="7">
    <source>
        <dbReference type="ARBA" id="ARBA00023006"/>
    </source>
</evidence>
<comment type="function">
    <text evidence="10">Phospholipid scramblase involved in autophagy. Cycles between the preautophagosomal structure/phagophore assembly site (PAS) and the cytoplasmic vesicle pool and supplies membrane for the growing autophagosome. Lipid scramblase activity plays a key role in preautophagosomal structure/phagophore assembly by distributing the phospholipids that arrive through ATG2 from the cytoplasmic to the luminal leaflet of the bilayer, thereby driving autophagosomal membrane expansion.</text>
</comment>
<dbReference type="EMBL" id="BGPR01040185">
    <property type="protein sequence ID" value="GBO16277.1"/>
    <property type="molecule type" value="Genomic_DNA"/>
</dbReference>
<keyword evidence="9" id="KW-0472">Membrane</keyword>
<comment type="caution">
    <text evidence="13">The sequence shown here is derived from an EMBL/GenBank/DDBJ whole genome shotgun (WGS) entry which is preliminary data.</text>
</comment>
<dbReference type="GO" id="GO:0034727">
    <property type="term" value="P:piecemeal microautophagy of the nucleus"/>
    <property type="evidence" value="ECO:0007669"/>
    <property type="project" value="TreeGrafter"/>
</dbReference>
<dbReference type="PANTHER" id="PTHR13038:SF10">
    <property type="entry name" value="AUTOPHAGY-RELATED PROTEIN 9"/>
    <property type="match status" value="1"/>
</dbReference>
<accession>A0A4Y2UWY4</accession>
<dbReference type="GO" id="GO:0034497">
    <property type="term" value="P:protein localization to phagophore assembly site"/>
    <property type="evidence" value="ECO:0007669"/>
    <property type="project" value="TreeGrafter"/>
</dbReference>
<protein>
    <recommendedName>
        <fullName evidence="3 10">Autophagy-related protein 9</fullName>
    </recommendedName>
</protein>
<evidence type="ECO:0000313" key="12">
    <source>
        <dbReference type="EMBL" id="GBO14432.1"/>
    </source>
</evidence>
<keyword evidence="8 10" id="KW-0445">Lipid transport</keyword>
<reference evidence="13 15" key="1">
    <citation type="journal article" date="2019" name="Sci. Rep.">
        <title>Orb-weaving spider Araneus ventricosus genome elucidates the spidroin gene catalogue.</title>
        <authorList>
            <person name="Kono N."/>
            <person name="Nakamura H."/>
            <person name="Ohtoshi R."/>
            <person name="Moran D.A.P."/>
            <person name="Shinohara A."/>
            <person name="Yoshida Y."/>
            <person name="Fujiwara M."/>
            <person name="Mori M."/>
            <person name="Tomita M."/>
            <person name="Arakawa K."/>
        </authorList>
    </citation>
    <scope>NUCLEOTIDE SEQUENCE [LARGE SCALE GENOMIC DNA]</scope>
</reference>
<evidence type="ECO:0000256" key="10">
    <source>
        <dbReference type="RuleBase" id="RU364027"/>
    </source>
</evidence>
<evidence type="ECO:0000313" key="15">
    <source>
        <dbReference type="Proteomes" id="UP000499080"/>
    </source>
</evidence>
<dbReference type="EMBL" id="BGPR01040184">
    <property type="protein sequence ID" value="GBO16276.1"/>
    <property type="molecule type" value="Genomic_DNA"/>
</dbReference>
<name>A0A4Y2UWY4_ARAVE</name>
<evidence type="ECO:0000313" key="14">
    <source>
        <dbReference type="EMBL" id="GBO16277.1"/>
    </source>
</evidence>
<organism evidence="13 15">
    <name type="scientific">Araneus ventricosus</name>
    <name type="common">Orbweaver spider</name>
    <name type="synonym">Epeira ventricosa</name>
    <dbReference type="NCBI Taxonomy" id="182803"/>
    <lineage>
        <taxon>Eukaryota</taxon>
        <taxon>Metazoa</taxon>
        <taxon>Ecdysozoa</taxon>
        <taxon>Arthropoda</taxon>
        <taxon>Chelicerata</taxon>
        <taxon>Arachnida</taxon>
        <taxon>Araneae</taxon>
        <taxon>Araneomorphae</taxon>
        <taxon>Entelegynae</taxon>
        <taxon>Araneoidea</taxon>
        <taxon>Araneidae</taxon>
        <taxon>Araneus</taxon>
    </lineage>
</organism>
<dbReference type="GO" id="GO:0061709">
    <property type="term" value="P:reticulophagy"/>
    <property type="evidence" value="ECO:0007669"/>
    <property type="project" value="TreeGrafter"/>
</dbReference>
<dbReference type="PANTHER" id="PTHR13038">
    <property type="entry name" value="APG9 AUTOPHAGY 9"/>
    <property type="match status" value="1"/>
</dbReference>
<comment type="subcellular location">
    <subcellularLocation>
        <location evidence="1 10">Preautophagosomal structure membrane</location>
        <topology evidence="1 10">Multi-pass membrane protein</topology>
    </subcellularLocation>
</comment>
<evidence type="ECO:0000313" key="11">
    <source>
        <dbReference type="EMBL" id="GBO14431.1"/>
    </source>
</evidence>
<evidence type="ECO:0000256" key="6">
    <source>
        <dbReference type="ARBA" id="ARBA00022989"/>
    </source>
</evidence>
<dbReference type="Pfam" id="PF04109">
    <property type="entry name" value="ATG9"/>
    <property type="match status" value="1"/>
</dbReference>
<evidence type="ECO:0000256" key="2">
    <source>
        <dbReference type="ARBA" id="ARBA00006185"/>
    </source>
</evidence>
<evidence type="ECO:0000256" key="8">
    <source>
        <dbReference type="ARBA" id="ARBA00023055"/>
    </source>
</evidence>
<dbReference type="GO" id="GO:0006869">
    <property type="term" value="P:lipid transport"/>
    <property type="evidence" value="ECO:0007669"/>
    <property type="project" value="UniProtKB-KW"/>
</dbReference>
<gene>
    <name evidence="11" type="ORF">AVEN_191678_1</name>
    <name evidence="12" type="ORF">AVEN_199515_1</name>
    <name evidence="13" type="ORF">AVEN_248126_1</name>
    <name evidence="14" type="ORF">AVEN_52146_1</name>
</gene>
<evidence type="ECO:0000256" key="1">
    <source>
        <dbReference type="ARBA" id="ARBA00004511"/>
    </source>
</evidence>
<evidence type="ECO:0000256" key="4">
    <source>
        <dbReference type="ARBA" id="ARBA00022448"/>
    </source>
</evidence>
<proteinExistence type="inferred from homology"/>
<dbReference type="Proteomes" id="UP000499080">
    <property type="component" value="Unassembled WGS sequence"/>
</dbReference>
<evidence type="ECO:0000256" key="5">
    <source>
        <dbReference type="ARBA" id="ARBA00022692"/>
    </source>
</evidence>
<keyword evidence="7 10" id="KW-0072">Autophagy</keyword>
<keyword evidence="5" id="KW-0812">Transmembrane</keyword>
<evidence type="ECO:0000256" key="3">
    <source>
        <dbReference type="ARBA" id="ARBA00018074"/>
    </source>
</evidence>
<dbReference type="EMBL" id="BGPR01038562">
    <property type="protein sequence ID" value="GBO14432.1"/>
    <property type="molecule type" value="Genomic_DNA"/>
</dbReference>
<evidence type="ECO:0000256" key="9">
    <source>
        <dbReference type="ARBA" id="ARBA00023136"/>
    </source>
</evidence>
<evidence type="ECO:0000313" key="13">
    <source>
        <dbReference type="EMBL" id="GBO16276.1"/>
    </source>
</evidence>
<dbReference type="GO" id="GO:0034045">
    <property type="term" value="C:phagophore assembly site membrane"/>
    <property type="evidence" value="ECO:0007669"/>
    <property type="project" value="UniProtKB-SubCell"/>
</dbReference>
<keyword evidence="15" id="KW-1185">Reference proteome</keyword>
<keyword evidence="4 10" id="KW-0813">Transport</keyword>